<dbReference type="OrthoDB" id="7593450at2"/>
<dbReference type="Pfam" id="PF06041">
    <property type="entry name" value="DUF924"/>
    <property type="match status" value="1"/>
</dbReference>
<sequence>MTSSQLATASEVVSFWREAGPEAWFKKDDAFDAAIRERFLPTYEAAADGKLSSWESHAEGALALLILLDQFPRNMFRGEARMFETDPMARAIAAGALVRGFDAETSHNMRSFFYLPFEHSESLKDQERSIALFRATGDADLLNWAEVHADIVRRFGRFPHRNAVLGRTTTPEEQSFLDDEASFKG</sequence>
<dbReference type="EMBL" id="QRGO01000001">
    <property type="protein sequence ID" value="RDV03717.1"/>
    <property type="molecule type" value="Genomic_DNA"/>
</dbReference>
<dbReference type="RefSeq" id="WP_115515742.1">
    <property type="nucleotide sequence ID" value="NZ_QRGO01000001.1"/>
</dbReference>
<organism evidence="1 2">
    <name type="scientific">Undibacter mobilis</name>
    <dbReference type="NCBI Taxonomy" id="2292256"/>
    <lineage>
        <taxon>Bacteria</taxon>
        <taxon>Pseudomonadati</taxon>
        <taxon>Pseudomonadota</taxon>
        <taxon>Alphaproteobacteria</taxon>
        <taxon>Hyphomicrobiales</taxon>
        <taxon>Nitrobacteraceae</taxon>
        <taxon>Undibacter</taxon>
    </lineage>
</organism>
<name>A0A371B872_9BRAD</name>
<dbReference type="Gene3D" id="1.20.58.320">
    <property type="entry name" value="TPR-like"/>
    <property type="match status" value="1"/>
</dbReference>
<dbReference type="Gene3D" id="1.25.40.10">
    <property type="entry name" value="Tetratricopeptide repeat domain"/>
    <property type="match status" value="1"/>
</dbReference>
<protein>
    <submittedName>
        <fullName evidence="1">DUF924 domain-containing protein</fullName>
    </submittedName>
</protein>
<reference evidence="2" key="1">
    <citation type="submission" date="2018-08" db="EMBL/GenBank/DDBJ databases">
        <authorList>
            <person name="Kim S.-J."/>
            <person name="Jung G.-Y."/>
        </authorList>
    </citation>
    <scope>NUCLEOTIDE SEQUENCE [LARGE SCALE GENOMIC DNA]</scope>
    <source>
        <strain evidence="2">GY_H</strain>
    </source>
</reference>
<evidence type="ECO:0000313" key="1">
    <source>
        <dbReference type="EMBL" id="RDV03717.1"/>
    </source>
</evidence>
<keyword evidence="2" id="KW-1185">Reference proteome</keyword>
<accession>A0A371B872</accession>
<dbReference type="Proteomes" id="UP000263993">
    <property type="component" value="Unassembled WGS sequence"/>
</dbReference>
<comment type="caution">
    <text evidence="1">The sequence shown here is derived from an EMBL/GenBank/DDBJ whole genome shotgun (WGS) entry which is preliminary data.</text>
</comment>
<dbReference type="AlphaFoldDB" id="A0A371B872"/>
<gene>
    <name evidence="1" type="ORF">DXH78_03430</name>
</gene>
<dbReference type="SUPFAM" id="SSF48452">
    <property type="entry name" value="TPR-like"/>
    <property type="match status" value="1"/>
</dbReference>
<evidence type="ECO:0000313" key="2">
    <source>
        <dbReference type="Proteomes" id="UP000263993"/>
    </source>
</evidence>
<dbReference type="InterPro" id="IPR010323">
    <property type="entry name" value="DUF924"/>
</dbReference>
<proteinExistence type="predicted"/>
<dbReference type="InterPro" id="IPR011990">
    <property type="entry name" value="TPR-like_helical_dom_sf"/>
</dbReference>